<gene>
    <name evidence="1" type="ORF">CSSPTR1EN2_LOCUS7441</name>
</gene>
<protein>
    <submittedName>
        <fullName evidence="1">Uncharacterized protein</fullName>
    </submittedName>
</protein>
<organism evidence="1 2">
    <name type="scientific">Sphagnum troendelagicum</name>
    <dbReference type="NCBI Taxonomy" id="128251"/>
    <lineage>
        <taxon>Eukaryota</taxon>
        <taxon>Viridiplantae</taxon>
        <taxon>Streptophyta</taxon>
        <taxon>Embryophyta</taxon>
        <taxon>Bryophyta</taxon>
        <taxon>Sphagnophytina</taxon>
        <taxon>Sphagnopsida</taxon>
        <taxon>Sphagnales</taxon>
        <taxon>Sphagnaceae</taxon>
        <taxon>Sphagnum</taxon>
    </lineage>
</organism>
<accession>A0ABP0TTF0</accession>
<reference evidence="1" key="1">
    <citation type="submission" date="2024-02" db="EMBL/GenBank/DDBJ databases">
        <authorList>
            <consortium name="ELIXIR-Norway"/>
            <consortium name="Elixir Norway"/>
        </authorList>
    </citation>
    <scope>NUCLEOTIDE SEQUENCE</scope>
</reference>
<keyword evidence="2" id="KW-1185">Reference proteome</keyword>
<sequence>MTQSTRLYLQALRWLRSSCTQAGRHLGKVRLLVKGESSDPICCQTNCACNNTSALDHHNRETTAEAWIHHAPLRIKYSGVKKKERKSA</sequence>
<proteinExistence type="predicted"/>
<dbReference type="Proteomes" id="UP001497512">
    <property type="component" value="Chromosome 14"/>
</dbReference>
<name>A0ABP0TTF0_9BRYO</name>
<evidence type="ECO:0000313" key="2">
    <source>
        <dbReference type="Proteomes" id="UP001497512"/>
    </source>
</evidence>
<evidence type="ECO:0000313" key="1">
    <source>
        <dbReference type="EMBL" id="CAK9204548.1"/>
    </source>
</evidence>
<dbReference type="EMBL" id="OZ019906">
    <property type="protein sequence ID" value="CAK9204548.1"/>
    <property type="molecule type" value="Genomic_DNA"/>
</dbReference>